<protein>
    <submittedName>
        <fullName evidence="4">Major facilitator superfamily domain-containing protein 12-like</fullName>
    </submittedName>
</protein>
<sequence>MVTRSIFCFEPSRSEEKIAYLVSKISQTSCMKSLQISYLIGTFLGMVACAWIYIGQGPHYCTQEIYGVAVLLGAASSIIVICSLSFVPDLVGTNVESGALVYGFISFSDKLANGVGILFVQHLHSLKCINCSWFYKNTLCYGVGGITVFSAIFLLTMIPMQLKTKPKQEAFPIAYNDNTDKPYGHENKSEKDPLLLSCEECKV</sequence>
<dbReference type="PANTHER" id="PTHR11328:SF28">
    <property type="entry name" value="MAJOR FACILITATOR SUPERFAMILY DOMAIN-CONTAINING PROTEIN 12"/>
    <property type="match status" value="1"/>
</dbReference>
<keyword evidence="2" id="KW-0472">Membrane</keyword>
<keyword evidence="2" id="KW-1133">Transmembrane helix</keyword>
<name>A0ABM1BZL4_LIMPO</name>
<gene>
    <name evidence="4" type="primary">LOC106475521</name>
</gene>
<evidence type="ECO:0000313" key="4">
    <source>
        <dbReference type="RefSeq" id="XP_013791654.2"/>
    </source>
</evidence>
<feature type="transmembrane region" description="Helical" evidence="2">
    <location>
        <begin position="66"/>
        <end position="87"/>
    </location>
</feature>
<dbReference type="InterPro" id="IPR036259">
    <property type="entry name" value="MFS_trans_sf"/>
</dbReference>
<organism evidence="3 4">
    <name type="scientific">Limulus polyphemus</name>
    <name type="common">Atlantic horseshoe crab</name>
    <dbReference type="NCBI Taxonomy" id="6850"/>
    <lineage>
        <taxon>Eukaryota</taxon>
        <taxon>Metazoa</taxon>
        <taxon>Ecdysozoa</taxon>
        <taxon>Arthropoda</taxon>
        <taxon>Chelicerata</taxon>
        <taxon>Merostomata</taxon>
        <taxon>Xiphosura</taxon>
        <taxon>Limulidae</taxon>
        <taxon>Limulus</taxon>
    </lineage>
</organism>
<feature type="transmembrane region" description="Helical" evidence="2">
    <location>
        <begin position="36"/>
        <end position="54"/>
    </location>
</feature>
<dbReference type="InterPro" id="IPR039672">
    <property type="entry name" value="MFS_2"/>
</dbReference>
<keyword evidence="2" id="KW-0812">Transmembrane</keyword>
<dbReference type="GeneID" id="106475521"/>
<comment type="similarity">
    <text evidence="1">Belongs to the major facilitator superfamily.</text>
</comment>
<keyword evidence="3" id="KW-1185">Reference proteome</keyword>
<feature type="transmembrane region" description="Helical" evidence="2">
    <location>
        <begin position="139"/>
        <end position="158"/>
    </location>
</feature>
<evidence type="ECO:0000256" key="1">
    <source>
        <dbReference type="ARBA" id="ARBA00008335"/>
    </source>
</evidence>
<dbReference type="RefSeq" id="XP_013791654.2">
    <property type="nucleotide sequence ID" value="XM_013936200.2"/>
</dbReference>
<reference evidence="4" key="1">
    <citation type="submission" date="2025-08" db="UniProtKB">
        <authorList>
            <consortium name="RefSeq"/>
        </authorList>
    </citation>
    <scope>IDENTIFICATION</scope>
    <source>
        <tissue evidence="4">Muscle</tissue>
    </source>
</reference>
<accession>A0ABM1BZL4</accession>
<dbReference type="SUPFAM" id="SSF103473">
    <property type="entry name" value="MFS general substrate transporter"/>
    <property type="match status" value="1"/>
</dbReference>
<dbReference type="Proteomes" id="UP000694941">
    <property type="component" value="Unplaced"/>
</dbReference>
<feature type="transmembrane region" description="Helical" evidence="2">
    <location>
        <begin position="99"/>
        <end position="119"/>
    </location>
</feature>
<dbReference type="PANTHER" id="PTHR11328">
    <property type="entry name" value="MAJOR FACILITATOR SUPERFAMILY DOMAIN-CONTAINING PROTEIN"/>
    <property type="match status" value="1"/>
</dbReference>
<proteinExistence type="inferred from homology"/>
<evidence type="ECO:0000256" key="2">
    <source>
        <dbReference type="SAM" id="Phobius"/>
    </source>
</evidence>
<evidence type="ECO:0000313" key="3">
    <source>
        <dbReference type="Proteomes" id="UP000694941"/>
    </source>
</evidence>